<evidence type="ECO:0000313" key="2">
    <source>
        <dbReference type="EMBL" id="PCK31887.1"/>
    </source>
</evidence>
<proteinExistence type="predicted"/>
<gene>
    <name evidence="2" type="ORF">CEX98_10340</name>
</gene>
<name>A0A2A5JR92_PSEO7</name>
<sequence>MKNIVLVRGPESLAAQALAGYGWREINLSKFNSFVEVDEFIKERGIDIGRQRNQIKRFFEISAGDIVIVPVSRAVLIGIAVGEKSFAETPWNGANRVAVNFFKQSDGNLVKIPRYQLTEGLQSRLKIRMSIANLNEFREEIAGYVEKLEQNLEIQFDSEFQTRVEAELKHIERSLLDRLITGQSRLESGGYGLEKLIAELLEIEGYQAHIMSKSQTNDHSDIDIRAEKSDDFSGTNIVYVQCKHHSGTTNNWGVDQLIEFEKETPNVSLWLITTGVVSDEVKEYASEHGVSVMEGEALAAKIISQVDKLSVSTKEKLGLSVLPKLL</sequence>
<dbReference type="RefSeq" id="WP_099641996.1">
    <property type="nucleotide sequence ID" value="NZ_NKHF01000043.1"/>
</dbReference>
<keyword evidence="2" id="KW-0255">Endonuclease</keyword>
<dbReference type="SUPFAM" id="SSF52980">
    <property type="entry name" value="Restriction endonuclease-like"/>
    <property type="match status" value="1"/>
</dbReference>
<accession>A0A2A5JR92</accession>
<dbReference type="AlphaFoldDB" id="A0A2A5JR92"/>
<protein>
    <submittedName>
        <fullName evidence="2">Restriction endonuclease</fullName>
    </submittedName>
</protein>
<keyword evidence="2" id="KW-0378">Hydrolase</keyword>
<dbReference type="EMBL" id="NKHF01000043">
    <property type="protein sequence ID" value="PCK31887.1"/>
    <property type="molecule type" value="Genomic_DNA"/>
</dbReference>
<keyword evidence="3" id="KW-1185">Reference proteome</keyword>
<reference evidence="3" key="1">
    <citation type="journal article" date="2019" name="Genome Announc.">
        <title>Draft Genome Sequence of Pseudoalteromonas piscicida Strain 36Y ROTHPW, an Hypersaline Seawater Isolate from the South Coast of Sonora, Mexico.</title>
        <authorList>
            <person name="Sanchez-Diaz R."/>
            <person name="Molina-Garza Z.J."/>
            <person name="Cruz-Suarez L.E."/>
            <person name="Selvin J."/>
            <person name="Kiran G.S."/>
            <person name="Ibarra-Gamez J.C."/>
            <person name="Gomez-Gil B."/>
            <person name="Galaviz-Silva L."/>
        </authorList>
    </citation>
    <scope>NUCLEOTIDE SEQUENCE [LARGE SCALE GENOMIC DNA]</scope>
    <source>
        <strain evidence="3">36Y_RITHPW</strain>
    </source>
</reference>
<comment type="caution">
    <text evidence="2">The sequence shown here is derived from an EMBL/GenBank/DDBJ whole genome shotgun (WGS) entry which is preliminary data.</text>
</comment>
<feature type="domain" description="Restriction endonuclease type IV Mrr" evidence="1">
    <location>
        <begin position="190"/>
        <end position="300"/>
    </location>
</feature>
<dbReference type="InterPro" id="IPR011856">
    <property type="entry name" value="tRNA_endonuc-like_dom_sf"/>
</dbReference>
<dbReference type="GO" id="GO:0009307">
    <property type="term" value="P:DNA restriction-modification system"/>
    <property type="evidence" value="ECO:0007669"/>
    <property type="project" value="InterPro"/>
</dbReference>
<dbReference type="Gene3D" id="3.40.1350.10">
    <property type="match status" value="1"/>
</dbReference>
<dbReference type="GO" id="GO:0004519">
    <property type="term" value="F:endonuclease activity"/>
    <property type="evidence" value="ECO:0007669"/>
    <property type="project" value="UniProtKB-KW"/>
</dbReference>
<dbReference type="Pfam" id="PF04471">
    <property type="entry name" value="Mrr_cat"/>
    <property type="match status" value="1"/>
</dbReference>
<dbReference type="GO" id="GO:0003677">
    <property type="term" value="F:DNA binding"/>
    <property type="evidence" value="ECO:0007669"/>
    <property type="project" value="InterPro"/>
</dbReference>
<keyword evidence="2" id="KW-0540">Nuclease</keyword>
<dbReference type="OrthoDB" id="2087905at2"/>
<evidence type="ECO:0000313" key="3">
    <source>
        <dbReference type="Proteomes" id="UP000228621"/>
    </source>
</evidence>
<dbReference type="InterPro" id="IPR011335">
    <property type="entry name" value="Restrct_endonuc-II-like"/>
</dbReference>
<organism evidence="2 3">
    <name type="scientific">Pseudoalteromonas piscicida</name>
    <dbReference type="NCBI Taxonomy" id="43662"/>
    <lineage>
        <taxon>Bacteria</taxon>
        <taxon>Pseudomonadati</taxon>
        <taxon>Pseudomonadota</taxon>
        <taxon>Gammaproteobacteria</taxon>
        <taxon>Alteromonadales</taxon>
        <taxon>Pseudoalteromonadaceae</taxon>
        <taxon>Pseudoalteromonas</taxon>
    </lineage>
</organism>
<dbReference type="Proteomes" id="UP000228621">
    <property type="component" value="Unassembled WGS sequence"/>
</dbReference>
<dbReference type="InterPro" id="IPR007560">
    <property type="entry name" value="Restrct_endonuc_IV_Mrr"/>
</dbReference>
<evidence type="ECO:0000259" key="1">
    <source>
        <dbReference type="Pfam" id="PF04471"/>
    </source>
</evidence>